<reference evidence="2 3" key="1">
    <citation type="submission" date="2020-04" db="EMBL/GenBank/DDBJ databases">
        <title>Rhizobium sp. S-51 isolated from soil.</title>
        <authorList>
            <person name="Dahal R.H."/>
        </authorList>
    </citation>
    <scope>NUCLEOTIDE SEQUENCE [LARGE SCALE GENOMIC DNA]</scope>
    <source>
        <strain evidence="2 3">S-51</strain>
    </source>
</reference>
<evidence type="ECO:0000313" key="2">
    <source>
        <dbReference type="EMBL" id="NML72724.1"/>
    </source>
</evidence>
<dbReference type="EMBL" id="JABBGK010000001">
    <property type="protein sequence ID" value="NML72724.1"/>
    <property type="molecule type" value="Genomic_DNA"/>
</dbReference>
<name>A0A7Y0ASQ4_9HYPH</name>
<proteinExistence type="predicted"/>
<keyword evidence="3" id="KW-1185">Reference proteome</keyword>
<dbReference type="Pfam" id="PF06823">
    <property type="entry name" value="DUF1236"/>
    <property type="match status" value="1"/>
</dbReference>
<accession>A0A7Y0ASQ4</accession>
<keyword evidence="1" id="KW-0732">Signal</keyword>
<dbReference type="InterPro" id="IPR009642">
    <property type="entry name" value="DUF1236"/>
</dbReference>
<gene>
    <name evidence="2" type="ORF">HHL25_01165</name>
</gene>
<evidence type="ECO:0000256" key="1">
    <source>
        <dbReference type="SAM" id="SignalP"/>
    </source>
</evidence>
<feature type="chain" id="PRO_5031433132" evidence="1">
    <location>
        <begin position="23"/>
        <end position="132"/>
    </location>
</feature>
<dbReference type="RefSeq" id="WP_169586454.1">
    <property type="nucleotide sequence ID" value="NZ_JABBGK010000001.1"/>
</dbReference>
<feature type="signal peptide" evidence="1">
    <location>
        <begin position="1"/>
        <end position="22"/>
    </location>
</feature>
<protein>
    <submittedName>
        <fullName evidence="2">DUF1236 domain-containing protein</fullName>
    </submittedName>
</protein>
<dbReference type="AlphaFoldDB" id="A0A7Y0ASQ4"/>
<sequence>MKTKILAVTAIVLGSVAAPALAQEGTVTGAAGGAVTGAIVGGPVGAAVGGVVGAIAGTAVAPPPVEVVTYVREQPVPVEPVMIEQPIVIGKPVPQTVVLTPVPENPTYAYAVVNNQRVIVDPQTHVVVQVVE</sequence>
<organism evidence="2 3">
    <name type="scientific">Rhizobium terricola</name>
    <dbReference type="NCBI Taxonomy" id="2728849"/>
    <lineage>
        <taxon>Bacteria</taxon>
        <taxon>Pseudomonadati</taxon>
        <taxon>Pseudomonadota</taxon>
        <taxon>Alphaproteobacteria</taxon>
        <taxon>Hyphomicrobiales</taxon>
        <taxon>Rhizobiaceae</taxon>
        <taxon>Rhizobium/Agrobacterium group</taxon>
        <taxon>Rhizobium</taxon>
    </lineage>
</organism>
<dbReference type="Proteomes" id="UP000541470">
    <property type="component" value="Unassembled WGS sequence"/>
</dbReference>
<evidence type="ECO:0000313" key="3">
    <source>
        <dbReference type="Proteomes" id="UP000541470"/>
    </source>
</evidence>
<comment type="caution">
    <text evidence="2">The sequence shown here is derived from an EMBL/GenBank/DDBJ whole genome shotgun (WGS) entry which is preliminary data.</text>
</comment>